<name>A0A2T1LR97_9CHRO</name>
<evidence type="ECO:0000313" key="11">
    <source>
        <dbReference type="Proteomes" id="UP000239001"/>
    </source>
</evidence>
<reference evidence="10 11" key="2">
    <citation type="submission" date="2018-03" db="EMBL/GenBank/DDBJ databases">
        <authorList>
            <person name="Keele B.F."/>
        </authorList>
    </citation>
    <scope>NUCLEOTIDE SEQUENCE [LARGE SCALE GENOMIC DNA]</scope>
    <source>
        <strain evidence="10 11">CCALA 016</strain>
    </source>
</reference>
<dbReference type="InterPro" id="IPR010920">
    <property type="entry name" value="LSM_dom_sf"/>
</dbReference>
<dbReference type="Gene3D" id="1.10.287.1260">
    <property type="match status" value="1"/>
</dbReference>
<dbReference type="InterPro" id="IPR011014">
    <property type="entry name" value="MscS_channel_TM-2"/>
</dbReference>
<dbReference type="InterPro" id="IPR006685">
    <property type="entry name" value="MscS_channel_2nd"/>
</dbReference>
<feature type="transmembrane region" description="Helical" evidence="7">
    <location>
        <begin position="339"/>
        <end position="359"/>
    </location>
</feature>
<reference evidence="10 11" key="1">
    <citation type="submission" date="2018-03" db="EMBL/GenBank/DDBJ databases">
        <title>The ancient ancestry and fast evolution of plastids.</title>
        <authorList>
            <person name="Moore K.R."/>
            <person name="Magnabosco C."/>
            <person name="Momper L."/>
            <person name="Gold D.A."/>
            <person name="Bosak T."/>
            <person name="Fournier G.P."/>
        </authorList>
    </citation>
    <scope>NUCLEOTIDE SEQUENCE [LARGE SCALE GENOMIC DNA]</scope>
    <source>
        <strain evidence="10 11">CCALA 016</strain>
    </source>
</reference>
<dbReference type="EMBL" id="PXOH01000049">
    <property type="protein sequence ID" value="PSF31124.1"/>
    <property type="molecule type" value="Genomic_DNA"/>
</dbReference>
<keyword evidence="6 7" id="KW-0472">Membrane</keyword>
<comment type="caution">
    <text evidence="10">The sequence shown here is derived from an EMBL/GenBank/DDBJ whole genome shotgun (WGS) entry which is preliminary data.</text>
</comment>
<dbReference type="RefSeq" id="WP_106459308.1">
    <property type="nucleotide sequence ID" value="NZ_PXOH01000049.1"/>
</dbReference>
<feature type="transmembrane region" description="Helical" evidence="7">
    <location>
        <begin position="94"/>
        <end position="112"/>
    </location>
</feature>
<dbReference type="Pfam" id="PF21088">
    <property type="entry name" value="MS_channel_1st"/>
    <property type="match status" value="1"/>
</dbReference>
<feature type="transmembrane region" description="Helical" evidence="7">
    <location>
        <begin position="240"/>
        <end position="261"/>
    </location>
</feature>
<comment type="similarity">
    <text evidence="2">Belongs to the MscS (TC 1.A.23) family.</text>
</comment>
<evidence type="ECO:0000256" key="2">
    <source>
        <dbReference type="ARBA" id="ARBA00008017"/>
    </source>
</evidence>
<evidence type="ECO:0000256" key="1">
    <source>
        <dbReference type="ARBA" id="ARBA00004651"/>
    </source>
</evidence>
<dbReference type="Gene3D" id="3.30.70.100">
    <property type="match status" value="1"/>
</dbReference>
<feature type="transmembrane region" description="Helical" evidence="7">
    <location>
        <begin position="6"/>
        <end position="28"/>
    </location>
</feature>
<evidence type="ECO:0000256" key="5">
    <source>
        <dbReference type="ARBA" id="ARBA00022989"/>
    </source>
</evidence>
<protein>
    <submittedName>
        <fullName evidence="10">Mechanosensitive ion channel protein MscS</fullName>
    </submittedName>
</protein>
<evidence type="ECO:0000256" key="3">
    <source>
        <dbReference type="ARBA" id="ARBA00022475"/>
    </source>
</evidence>
<dbReference type="AlphaFoldDB" id="A0A2T1LR97"/>
<dbReference type="SUPFAM" id="SSF50182">
    <property type="entry name" value="Sm-like ribonucleoproteins"/>
    <property type="match status" value="1"/>
</dbReference>
<keyword evidence="3" id="KW-1003">Cell membrane</keyword>
<dbReference type="InterPro" id="IPR045276">
    <property type="entry name" value="YbiO_bact"/>
</dbReference>
<evidence type="ECO:0000256" key="7">
    <source>
        <dbReference type="SAM" id="Phobius"/>
    </source>
</evidence>
<dbReference type="InterPro" id="IPR023408">
    <property type="entry name" value="MscS_beta-dom_sf"/>
</dbReference>
<dbReference type="OrthoDB" id="9809206at2"/>
<feature type="transmembrane region" description="Helical" evidence="7">
    <location>
        <begin position="49"/>
        <end position="74"/>
    </location>
</feature>
<dbReference type="Pfam" id="PF00924">
    <property type="entry name" value="MS_channel_2nd"/>
    <property type="match status" value="1"/>
</dbReference>
<dbReference type="SUPFAM" id="SSF82689">
    <property type="entry name" value="Mechanosensitive channel protein MscS (YggB), C-terminal domain"/>
    <property type="match status" value="1"/>
</dbReference>
<feature type="transmembrane region" description="Helical" evidence="7">
    <location>
        <begin position="309"/>
        <end position="333"/>
    </location>
</feature>
<keyword evidence="11" id="KW-1185">Reference proteome</keyword>
<comment type="subcellular location">
    <subcellularLocation>
        <location evidence="1">Cell membrane</location>
        <topology evidence="1">Multi-pass membrane protein</topology>
    </subcellularLocation>
</comment>
<dbReference type="SUPFAM" id="SSF82861">
    <property type="entry name" value="Mechanosensitive channel protein MscS (YggB), transmembrane region"/>
    <property type="match status" value="1"/>
</dbReference>
<gene>
    <name evidence="10" type="ORF">C7H19_23300</name>
</gene>
<evidence type="ECO:0000259" key="8">
    <source>
        <dbReference type="Pfam" id="PF00924"/>
    </source>
</evidence>
<evidence type="ECO:0000256" key="4">
    <source>
        <dbReference type="ARBA" id="ARBA00022692"/>
    </source>
</evidence>
<evidence type="ECO:0000313" key="10">
    <source>
        <dbReference type="EMBL" id="PSF31124.1"/>
    </source>
</evidence>
<feature type="transmembrane region" description="Helical" evidence="7">
    <location>
        <begin position="267"/>
        <end position="288"/>
    </location>
</feature>
<dbReference type="PANTHER" id="PTHR30460">
    <property type="entry name" value="MODERATE CONDUCTANCE MECHANOSENSITIVE CHANNEL YBIO"/>
    <property type="match status" value="1"/>
</dbReference>
<feature type="domain" description="Mechanosensitive ion channel MscS" evidence="8">
    <location>
        <begin position="357"/>
        <end position="427"/>
    </location>
</feature>
<evidence type="ECO:0000256" key="6">
    <source>
        <dbReference type="ARBA" id="ARBA00023136"/>
    </source>
</evidence>
<dbReference type="PANTHER" id="PTHR30460:SF0">
    <property type="entry name" value="MODERATE CONDUCTANCE MECHANOSENSITIVE CHANNEL YBIO"/>
    <property type="match status" value="1"/>
</dbReference>
<organism evidence="10 11">
    <name type="scientific">Aphanothece hegewaldii CCALA 016</name>
    <dbReference type="NCBI Taxonomy" id="2107694"/>
    <lineage>
        <taxon>Bacteria</taxon>
        <taxon>Bacillati</taxon>
        <taxon>Cyanobacteriota</taxon>
        <taxon>Cyanophyceae</taxon>
        <taxon>Oscillatoriophycideae</taxon>
        <taxon>Chroococcales</taxon>
        <taxon>Aphanothecaceae</taxon>
        <taxon>Aphanothece</taxon>
    </lineage>
</organism>
<accession>A0A2T1LR97</accession>
<keyword evidence="4 7" id="KW-0812">Transmembrane</keyword>
<dbReference type="InterPro" id="IPR049142">
    <property type="entry name" value="MS_channel_1st"/>
</dbReference>
<dbReference type="InterPro" id="IPR011066">
    <property type="entry name" value="MscS_channel_C_sf"/>
</dbReference>
<feature type="domain" description="Mechanosensitive ion channel transmembrane helices 2/3" evidence="9">
    <location>
        <begin position="316"/>
        <end position="356"/>
    </location>
</feature>
<sequence length="518" mass="59083">MDILITIVEVSFLIIVFSLLNKLINFSFKMMGRSWFRSRTEQLNTLRQNLNLLLLLSCAGLCFALISLNSVLIYQGKSVQEIQINLIDRIPRRFWFDLVTAIAKSLILFLLVKFSIPLLNRGLEYGALWAKNYDRIIANDESIELFFNDLKKTLTNSLWLLVVSLCTQFFNLPNVIPKYLYIVLKAYLAIAVGRMLIKALSALIDTLDALSLQYANSDNLLRYYQRFRHLVPTFKKCLEYLLYVGIATLIIQDIDFIAFLSNYADEIVAIISIYFLCGVAIEITNVILEDLILQTENLTDLQRQRRLTIIPLFKSVLKYSIYFAAGIIILKLINLDPTPLLAGAGILGLVVGFGAQNLINDIVCGFFILFENYYLVGDYIEAGKLEERTVEGIVEAIELRTTQIRHPDGQLQIIRNGEIGSVINYSKQYIYAKVEVTIAHHANLEQIYSLISEVGQQLKEECLDVLEPTYIDGLENFGGDYLILRTLTKVKPGKHLSIQRLLRKMLKSAFDQKEKVDS</sequence>
<keyword evidence="5 7" id="KW-1133">Transmembrane helix</keyword>
<dbReference type="Proteomes" id="UP000239001">
    <property type="component" value="Unassembled WGS sequence"/>
</dbReference>
<dbReference type="GO" id="GO:0005886">
    <property type="term" value="C:plasma membrane"/>
    <property type="evidence" value="ECO:0007669"/>
    <property type="project" value="UniProtKB-SubCell"/>
</dbReference>
<dbReference type="GO" id="GO:0008381">
    <property type="term" value="F:mechanosensitive monoatomic ion channel activity"/>
    <property type="evidence" value="ECO:0007669"/>
    <property type="project" value="InterPro"/>
</dbReference>
<proteinExistence type="inferred from homology"/>
<evidence type="ECO:0000259" key="9">
    <source>
        <dbReference type="Pfam" id="PF21088"/>
    </source>
</evidence>
<dbReference type="Gene3D" id="2.30.30.60">
    <property type="match status" value="1"/>
</dbReference>